<dbReference type="EMBL" id="FWFK01000001">
    <property type="protein sequence ID" value="SLN09537.1"/>
    <property type="molecule type" value="Genomic_DNA"/>
</dbReference>
<feature type="transmembrane region" description="Helical" evidence="1">
    <location>
        <begin position="59"/>
        <end position="82"/>
    </location>
</feature>
<feature type="transmembrane region" description="Helical" evidence="1">
    <location>
        <begin position="12"/>
        <end position="29"/>
    </location>
</feature>
<feature type="transmembrane region" description="Helical" evidence="1">
    <location>
        <begin position="127"/>
        <end position="147"/>
    </location>
</feature>
<dbReference type="Proteomes" id="UP000193570">
    <property type="component" value="Unassembled WGS sequence"/>
</dbReference>
<reference evidence="2 3" key="1">
    <citation type="submission" date="2017-03" db="EMBL/GenBank/DDBJ databases">
        <authorList>
            <person name="Afonso C.L."/>
            <person name="Miller P.J."/>
            <person name="Scott M.A."/>
            <person name="Spackman E."/>
            <person name="Goraichik I."/>
            <person name="Dimitrov K.M."/>
            <person name="Suarez D.L."/>
            <person name="Swayne D.E."/>
        </authorList>
    </citation>
    <scope>NUCLEOTIDE SEQUENCE [LARGE SCALE GENOMIC DNA]</scope>
    <source>
        <strain evidence="2 3">CECT 8625</strain>
    </source>
</reference>
<evidence type="ECO:0000313" key="2">
    <source>
        <dbReference type="EMBL" id="SLN09537.1"/>
    </source>
</evidence>
<keyword evidence="1" id="KW-0472">Membrane</keyword>
<keyword evidence="1" id="KW-0812">Transmembrane</keyword>
<sequence length="153" mass="15336">MAYYATTGLTYVLFPLAAVGLAAAIGAVIGGMPEDASAVAVVTAVVSSSAVGWRFALPWLATAVTVGAAVAALLFAPVFGLAARVMSRRAAAMVALPGAVWVAAIGSFTVLVAASGERPVWPDARDASVWVGAVAALVSLPVARSAWTEADHV</sequence>
<name>A0A1X6Y2N7_9RHOB</name>
<accession>A0A1X6Y2N7</accession>
<evidence type="ECO:0000256" key="1">
    <source>
        <dbReference type="SAM" id="Phobius"/>
    </source>
</evidence>
<dbReference type="AlphaFoldDB" id="A0A1X6Y2N7"/>
<feature type="transmembrane region" description="Helical" evidence="1">
    <location>
        <begin position="94"/>
        <end position="115"/>
    </location>
</feature>
<keyword evidence="1" id="KW-1133">Transmembrane helix</keyword>
<evidence type="ECO:0000313" key="3">
    <source>
        <dbReference type="Proteomes" id="UP000193570"/>
    </source>
</evidence>
<keyword evidence="3" id="KW-1185">Reference proteome</keyword>
<gene>
    <name evidence="2" type="ORF">ROJ8625_00013</name>
</gene>
<organism evidence="2 3">
    <name type="scientific">Roseivivax jejudonensis</name>
    <dbReference type="NCBI Taxonomy" id="1529041"/>
    <lineage>
        <taxon>Bacteria</taxon>
        <taxon>Pseudomonadati</taxon>
        <taxon>Pseudomonadota</taxon>
        <taxon>Alphaproteobacteria</taxon>
        <taxon>Rhodobacterales</taxon>
        <taxon>Roseobacteraceae</taxon>
        <taxon>Roseivivax</taxon>
    </lineage>
</organism>
<protein>
    <submittedName>
        <fullName evidence="2">Uncharacterized protein</fullName>
    </submittedName>
</protein>
<proteinExistence type="predicted"/>